<evidence type="ECO:0008006" key="4">
    <source>
        <dbReference type="Google" id="ProtNLM"/>
    </source>
</evidence>
<evidence type="ECO:0000313" key="3">
    <source>
        <dbReference type="Proteomes" id="UP001162060"/>
    </source>
</evidence>
<protein>
    <recommendedName>
        <fullName evidence="4">RXLR phytopathogen effector protein WY-domain domain-containing protein</fullName>
    </recommendedName>
</protein>
<sequence length="289" mass="32568">MRIMCQLFTVYYFSPLANAEVSTAAGNHFGNASVNVATDALLEEPALNGSGHLTHVVTTGETDQETGTSEERRDLFRSFQQNLQWKLNRCCALQNGGRDVDIGRLVGWLKSVRSYQVRGHEMSDSAVLNVLQLAWKAWEIETVVNLLHSLRDIPGLKRRADSLQRTLAKTYPHHAYPAVLNAWRGSTWTPFEAFEVIQTEKLGDYKSRALVGIWLWYAMAHGGPSGLPSISVEQIGKLLFRGLRRERVQRFLFEACQVKGMKKLVEQLELYVHRNGRALFKEGPVVDAA</sequence>
<organism evidence="2 3">
    <name type="scientific">Peronospora matthiolae</name>
    <dbReference type="NCBI Taxonomy" id="2874970"/>
    <lineage>
        <taxon>Eukaryota</taxon>
        <taxon>Sar</taxon>
        <taxon>Stramenopiles</taxon>
        <taxon>Oomycota</taxon>
        <taxon>Peronosporomycetes</taxon>
        <taxon>Peronosporales</taxon>
        <taxon>Peronosporaceae</taxon>
        <taxon>Peronospora</taxon>
    </lineage>
</organism>
<feature type="signal peptide" evidence="1">
    <location>
        <begin position="1"/>
        <end position="19"/>
    </location>
</feature>
<evidence type="ECO:0000256" key="1">
    <source>
        <dbReference type="SAM" id="SignalP"/>
    </source>
</evidence>
<name>A0AAV1TD58_9STRA</name>
<evidence type="ECO:0000313" key="2">
    <source>
        <dbReference type="EMBL" id="CAK7916373.1"/>
    </source>
</evidence>
<accession>A0AAV1TD58</accession>
<dbReference type="EMBL" id="CAKLBY020000044">
    <property type="protein sequence ID" value="CAK7916373.1"/>
    <property type="molecule type" value="Genomic_DNA"/>
</dbReference>
<dbReference type="AlphaFoldDB" id="A0AAV1TD58"/>
<keyword evidence="1" id="KW-0732">Signal</keyword>
<feature type="chain" id="PRO_5043707440" description="RXLR phytopathogen effector protein WY-domain domain-containing protein" evidence="1">
    <location>
        <begin position="20"/>
        <end position="289"/>
    </location>
</feature>
<gene>
    <name evidence="2" type="ORF">PM001_LOCUS5386</name>
</gene>
<proteinExistence type="predicted"/>
<reference evidence="2" key="1">
    <citation type="submission" date="2024-01" db="EMBL/GenBank/DDBJ databases">
        <authorList>
            <person name="Webb A."/>
        </authorList>
    </citation>
    <scope>NUCLEOTIDE SEQUENCE</scope>
    <source>
        <strain evidence="2">Pm1</strain>
    </source>
</reference>
<dbReference type="Proteomes" id="UP001162060">
    <property type="component" value="Unassembled WGS sequence"/>
</dbReference>
<comment type="caution">
    <text evidence="2">The sequence shown here is derived from an EMBL/GenBank/DDBJ whole genome shotgun (WGS) entry which is preliminary data.</text>
</comment>